<dbReference type="EMBL" id="CP011034">
    <property type="protein sequence ID" value="ALS32739.1"/>
    <property type="molecule type" value="Genomic_DNA"/>
</dbReference>
<name>A0A0U2NG48_9GAMM</name>
<organism evidence="3">
    <name type="scientific">Pseudoalteromonas translucida KMM 520</name>
    <dbReference type="NCBI Taxonomy" id="1315283"/>
    <lineage>
        <taxon>Bacteria</taxon>
        <taxon>Pseudomonadati</taxon>
        <taxon>Pseudomonadota</taxon>
        <taxon>Gammaproteobacteria</taxon>
        <taxon>Alteromonadales</taxon>
        <taxon>Pseudoalteromonadaceae</taxon>
        <taxon>Pseudoalteromonas</taxon>
    </lineage>
</organism>
<dbReference type="RefSeq" id="WP_058373169.1">
    <property type="nucleotide sequence ID" value="NZ_CP011034.1"/>
</dbReference>
<evidence type="ECO:0000259" key="2">
    <source>
        <dbReference type="Pfam" id="PF13185"/>
    </source>
</evidence>
<dbReference type="InterPro" id="IPR003018">
    <property type="entry name" value="GAF"/>
</dbReference>
<protein>
    <recommendedName>
        <fullName evidence="2">GAF domain-containing protein</fullName>
    </recommendedName>
</protein>
<dbReference type="Gene3D" id="3.30.450.40">
    <property type="match status" value="1"/>
</dbReference>
<dbReference type="OrthoDB" id="7032749at2"/>
<reference evidence="3 4" key="1">
    <citation type="submission" date="2015-03" db="EMBL/GenBank/DDBJ databases">
        <authorList>
            <person name="Murphy D."/>
        </authorList>
    </citation>
    <scope>NUCLEOTIDE SEQUENCE [LARGE SCALE GENOMIC DNA]</scope>
    <source>
        <strain evidence="3 4">KMM 520</strain>
    </source>
</reference>
<dbReference type="AlphaFoldDB" id="A0A0U2NG48"/>
<dbReference type="InterPro" id="IPR029016">
    <property type="entry name" value="GAF-like_dom_sf"/>
</dbReference>
<keyword evidence="1" id="KW-1133">Transmembrane helix</keyword>
<gene>
    <name evidence="3" type="ORF">PTRA_a1541</name>
</gene>
<evidence type="ECO:0000256" key="1">
    <source>
        <dbReference type="SAM" id="Phobius"/>
    </source>
</evidence>
<feature type="domain" description="GAF" evidence="2">
    <location>
        <begin position="202"/>
        <end position="328"/>
    </location>
</feature>
<feature type="transmembrane region" description="Helical" evidence="1">
    <location>
        <begin position="35"/>
        <end position="54"/>
    </location>
</feature>
<keyword evidence="1" id="KW-0812">Transmembrane</keyword>
<evidence type="ECO:0000313" key="3">
    <source>
        <dbReference type="EMBL" id="ALS32739.1"/>
    </source>
</evidence>
<dbReference type="SUPFAM" id="SSF55781">
    <property type="entry name" value="GAF domain-like"/>
    <property type="match status" value="1"/>
</dbReference>
<feature type="transmembrane region" description="Helical" evidence="1">
    <location>
        <begin position="60"/>
        <end position="82"/>
    </location>
</feature>
<sequence>MSSSEEQLDRLSAAAKKNNNITEKIVERTVTFSQVWFTLIAPIIIGVAATYFTSDKKDDLGGLVIALICIVIVGFIIVHIFLSYISHEYSKKESLYAEIVDMKHQKDQEVGKLRSELAQNKLGLRRITDLYSNQISSLYLSAHATDIAIGDLKKMEIDDKNVTEDDFWNKVTTSLSPILQPLIIERESLFGFKSEGKYNVALYFYDADDDDLGIVWRDCDSRLPQRNRNWKPGHGHVGLAFLHKEAKFCPDITMSSELNPSYTSSDGSNYRSFISIPILRCDDNGEMLENDMKPLGVLVLTSAKPEQFIKERDLRFLTIISKHLAIYLSSVETFLSHNVLIENDAE</sequence>
<proteinExistence type="predicted"/>
<dbReference type="KEGG" id="ptn:PTRA_a1541"/>
<accession>A0A0U2NG48</accession>
<dbReference type="Proteomes" id="UP000065261">
    <property type="component" value="Chromosome I"/>
</dbReference>
<evidence type="ECO:0000313" key="4">
    <source>
        <dbReference type="Proteomes" id="UP000065261"/>
    </source>
</evidence>
<dbReference type="Pfam" id="PF13185">
    <property type="entry name" value="GAF_2"/>
    <property type="match status" value="1"/>
</dbReference>
<keyword evidence="1" id="KW-0472">Membrane</keyword>
<dbReference type="PATRIC" id="fig|1315283.4.peg.1334"/>